<keyword evidence="3" id="KW-0106">Calcium</keyword>
<keyword evidence="1" id="KW-0479">Metal-binding</keyword>
<protein>
    <recommendedName>
        <fullName evidence="4">EF-hand domain-containing protein</fullName>
    </recommendedName>
</protein>
<feature type="non-terminal residue" evidence="5">
    <location>
        <position position="164"/>
    </location>
</feature>
<dbReference type="Pfam" id="PF13499">
    <property type="entry name" value="EF-hand_7"/>
    <property type="match status" value="1"/>
</dbReference>
<evidence type="ECO:0000256" key="3">
    <source>
        <dbReference type="ARBA" id="ARBA00022837"/>
    </source>
</evidence>
<evidence type="ECO:0000256" key="1">
    <source>
        <dbReference type="ARBA" id="ARBA00022723"/>
    </source>
</evidence>
<dbReference type="InterPro" id="IPR002048">
    <property type="entry name" value="EF_hand_dom"/>
</dbReference>
<evidence type="ECO:0000313" key="5">
    <source>
        <dbReference type="EMBL" id="KAG5183220.1"/>
    </source>
</evidence>
<evidence type="ECO:0000259" key="4">
    <source>
        <dbReference type="PROSITE" id="PS50222"/>
    </source>
</evidence>
<dbReference type="InterPro" id="IPR018247">
    <property type="entry name" value="EF_Hand_1_Ca_BS"/>
</dbReference>
<feature type="domain" description="EF-hand" evidence="4">
    <location>
        <begin position="98"/>
        <end position="133"/>
    </location>
</feature>
<feature type="non-terminal residue" evidence="5">
    <location>
        <position position="1"/>
    </location>
</feature>
<gene>
    <name evidence="5" type="ORF">JKP88DRAFT_149256</name>
</gene>
<sequence length="164" mass="18983">FRSLDSDGTGRVDCEEFLWYINAQRTPLTELVFGIVGADPHGALDFSAWLVLVLTYCLFTRAQILQFCFSQYDSNNTGCINEFRFMELLDTVNNASPVFPGNFQLALEEFDQNKDGLIDFNEFKAMDKRYPLLLFPVYRLQDAMQKACLGESAWVKLQQNMYRR</sequence>
<dbReference type="SMART" id="SM00054">
    <property type="entry name" value="EFh"/>
    <property type="match status" value="3"/>
</dbReference>
<dbReference type="InterPro" id="IPR011992">
    <property type="entry name" value="EF-hand-dom_pair"/>
</dbReference>
<evidence type="ECO:0000256" key="2">
    <source>
        <dbReference type="ARBA" id="ARBA00022737"/>
    </source>
</evidence>
<dbReference type="PROSITE" id="PS00018">
    <property type="entry name" value="EF_HAND_1"/>
    <property type="match status" value="2"/>
</dbReference>
<comment type="caution">
    <text evidence="5">The sequence shown here is derived from an EMBL/GenBank/DDBJ whole genome shotgun (WGS) entry which is preliminary data.</text>
</comment>
<keyword evidence="6" id="KW-1185">Reference proteome</keyword>
<dbReference type="EMBL" id="JAFCMP010000223">
    <property type="protein sequence ID" value="KAG5183220.1"/>
    <property type="molecule type" value="Genomic_DNA"/>
</dbReference>
<accession>A0A836CE87</accession>
<feature type="domain" description="EF-hand" evidence="4">
    <location>
        <begin position="1"/>
        <end position="27"/>
    </location>
</feature>
<reference evidence="5" key="1">
    <citation type="submission" date="2021-02" db="EMBL/GenBank/DDBJ databases">
        <title>First Annotated Genome of the Yellow-green Alga Tribonema minus.</title>
        <authorList>
            <person name="Mahan K.M."/>
        </authorList>
    </citation>
    <scope>NUCLEOTIDE SEQUENCE</scope>
    <source>
        <strain evidence="5">UTEX B ZZ1240</strain>
    </source>
</reference>
<keyword evidence="2" id="KW-0677">Repeat</keyword>
<dbReference type="Gene3D" id="1.10.238.10">
    <property type="entry name" value="EF-hand"/>
    <property type="match status" value="1"/>
</dbReference>
<dbReference type="OrthoDB" id="26525at2759"/>
<organism evidence="5 6">
    <name type="scientific">Tribonema minus</name>
    <dbReference type="NCBI Taxonomy" id="303371"/>
    <lineage>
        <taxon>Eukaryota</taxon>
        <taxon>Sar</taxon>
        <taxon>Stramenopiles</taxon>
        <taxon>Ochrophyta</taxon>
        <taxon>PX clade</taxon>
        <taxon>Xanthophyceae</taxon>
        <taxon>Tribonematales</taxon>
        <taxon>Tribonemataceae</taxon>
        <taxon>Tribonema</taxon>
    </lineage>
</organism>
<dbReference type="Proteomes" id="UP000664859">
    <property type="component" value="Unassembled WGS sequence"/>
</dbReference>
<name>A0A836CE87_9STRA</name>
<dbReference type="PANTHER" id="PTHR45942">
    <property type="entry name" value="PROTEIN PHOSPATASE 3 REGULATORY SUBUNIT B ALPHA ISOFORM TYPE 1"/>
    <property type="match status" value="1"/>
</dbReference>
<dbReference type="AlphaFoldDB" id="A0A836CE87"/>
<dbReference type="GO" id="GO:0005509">
    <property type="term" value="F:calcium ion binding"/>
    <property type="evidence" value="ECO:0007669"/>
    <property type="project" value="InterPro"/>
</dbReference>
<dbReference type="PROSITE" id="PS50222">
    <property type="entry name" value="EF_HAND_2"/>
    <property type="match status" value="2"/>
</dbReference>
<dbReference type="SUPFAM" id="SSF47473">
    <property type="entry name" value="EF-hand"/>
    <property type="match status" value="1"/>
</dbReference>
<proteinExistence type="predicted"/>
<evidence type="ECO:0000313" key="6">
    <source>
        <dbReference type="Proteomes" id="UP000664859"/>
    </source>
</evidence>